<dbReference type="CDD" id="cd19067">
    <property type="entry name" value="PfuEndoQ-like"/>
    <property type="match status" value="1"/>
</dbReference>
<keyword evidence="1" id="KW-0347">Helicase</keyword>
<dbReference type="EMBL" id="BLAB01000001">
    <property type="protein sequence ID" value="GER93126.1"/>
    <property type="molecule type" value="Genomic_DNA"/>
</dbReference>
<keyword evidence="1" id="KW-0067">ATP-binding</keyword>
<dbReference type="PANTHER" id="PTHR40084:SF1">
    <property type="entry name" value="PHOSPHOTRANSFERASE"/>
    <property type="match status" value="1"/>
</dbReference>
<evidence type="ECO:0000313" key="1">
    <source>
        <dbReference type="EMBL" id="GER93126.1"/>
    </source>
</evidence>
<comment type="caution">
    <text evidence="1">The sequence shown here is derived from an EMBL/GenBank/DDBJ whole genome shotgun (WGS) entry which is preliminary data.</text>
</comment>
<reference evidence="1" key="1">
    <citation type="submission" date="2019-10" db="EMBL/GenBank/DDBJ databases">
        <title>Metagenomic sequencing of thiosulfate-disproportionating enrichment culture.</title>
        <authorList>
            <person name="Umezawa K."/>
            <person name="Kojima H."/>
            <person name="Fukui M."/>
        </authorList>
    </citation>
    <scope>NUCLEOTIDE SEQUENCE</scope>
    <source>
        <strain evidence="1">45J</strain>
    </source>
</reference>
<name>A0A5J4L6F1_9ZZZZ</name>
<organism evidence="1">
    <name type="scientific">hot springs metagenome</name>
    <dbReference type="NCBI Taxonomy" id="433727"/>
    <lineage>
        <taxon>unclassified sequences</taxon>
        <taxon>metagenomes</taxon>
        <taxon>ecological metagenomes</taxon>
    </lineage>
</organism>
<accession>A0A5J4L6F1</accession>
<keyword evidence="1" id="KW-0378">Hydrolase</keyword>
<dbReference type="Gene3D" id="3.20.20.140">
    <property type="entry name" value="Metal-dependent hydrolases"/>
    <property type="match status" value="1"/>
</dbReference>
<protein>
    <submittedName>
        <fullName evidence="1">Helicase UvrD</fullName>
    </submittedName>
</protein>
<dbReference type="AlphaFoldDB" id="A0A5J4L6F1"/>
<dbReference type="PANTHER" id="PTHR40084">
    <property type="entry name" value="PHOSPHOHYDROLASE, PHP FAMILY"/>
    <property type="match status" value="1"/>
</dbReference>
<keyword evidence="1" id="KW-0547">Nucleotide-binding</keyword>
<dbReference type="GO" id="GO:0004386">
    <property type="term" value="F:helicase activity"/>
    <property type="evidence" value="ECO:0007669"/>
    <property type="project" value="UniProtKB-KW"/>
</dbReference>
<dbReference type="InterPro" id="IPR016195">
    <property type="entry name" value="Pol/histidinol_Pase-like"/>
</dbReference>
<gene>
    <name evidence="1" type="ORF">A45J_0859</name>
</gene>
<proteinExistence type="predicted"/>
<dbReference type="SUPFAM" id="SSF89550">
    <property type="entry name" value="PHP domain-like"/>
    <property type="match status" value="1"/>
</dbReference>
<sequence>MRFIADLHIHSKYSRATSKDMSPENLWRWAQLKGISIIGTGDFTHPKWFKELNEKLQSADNGLFMLRSDLMTNDIPDLCKAEVFFILTAEISCIYSKNGKTRKIHSLIFTPNFADAAKINIALSKIGNLNTDGRPILGLDAKELLKIVLNESPDSMLIPAHAWTPHFSIFGAASGFDYFEECFEELTPHIYAIETGLSSDPLMNWRLSALDKITLISNSDAHSPKKIGREANIFDIEISYKSITDAIKTKNGFIGTIEFFPEEGKYHYDGHRACGISMSPKETIKNNYLCPVCGKEVTIGVMHRIERLADREEGFRPKDAPPFYSIIPLPEIIADVLKIGVNSKKVDKDYQDILNKLGSEFKILMDIPIKDIEQANYSLLAEAISQMRKGDVYIAPGYDGEYGKIKLKRTEDK</sequence>